<dbReference type="EMBL" id="MDYN01000011">
    <property type="protein sequence ID" value="OQD85129.1"/>
    <property type="molecule type" value="Genomic_DNA"/>
</dbReference>
<dbReference type="Proteomes" id="UP000191672">
    <property type="component" value="Unassembled WGS sequence"/>
</dbReference>
<feature type="transmembrane region" description="Helical" evidence="7">
    <location>
        <begin position="20"/>
        <end position="42"/>
    </location>
</feature>
<evidence type="ECO:0000256" key="5">
    <source>
        <dbReference type="ARBA" id="ARBA00038359"/>
    </source>
</evidence>
<comment type="similarity">
    <text evidence="5">Belongs to the SAT4 family.</text>
</comment>
<dbReference type="Pfam" id="PF20684">
    <property type="entry name" value="Fung_rhodopsin"/>
    <property type="match status" value="1"/>
</dbReference>
<feature type="transmembrane region" description="Helical" evidence="7">
    <location>
        <begin position="212"/>
        <end position="236"/>
    </location>
</feature>
<dbReference type="STRING" id="416450.A0A1V6Q7D9"/>
<dbReference type="GO" id="GO:0016020">
    <property type="term" value="C:membrane"/>
    <property type="evidence" value="ECO:0007669"/>
    <property type="project" value="UniProtKB-SubCell"/>
</dbReference>
<name>A0A1V6Q7D9_9EURO</name>
<gene>
    <name evidence="9" type="ORF">PENANT_c011G05538</name>
</gene>
<proteinExistence type="inferred from homology"/>
<dbReference type="PANTHER" id="PTHR33048:SF47">
    <property type="entry name" value="INTEGRAL MEMBRANE PROTEIN-RELATED"/>
    <property type="match status" value="1"/>
</dbReference>
<evidence type="ECO:0000256" key="2">
    <source>
        <dbReference type="ARBA" id="ARBA00022692"/>
    </source>
</evidence>
<evidence type="ECO:0000259" key="8">
    <source>
        <dbReference type="Pfam" id="PF20684"/>
    </source>
</evidence>
<protein>
    <recommendedName>
        <fullName evidence="8">Rhodopsin domain-containing protein</fullName>
    </recommendedName>
</protein>
<feature type="transmembrane region" description="Helical" evidence="7">
    <location>
        <begin position="54"/>
        <end position="78"/>
    </location>
</feature>
<evidence type="ECO:0000256" key="7">
    <source>
        <dbReference type="SAM" id="Phobius"/>
    </source>
</evidence>
<feature type="transmembrane region" description="Helical" evidence="7">
    <location>
        <begin position="248"/>
        <end position="267"/>
    </location>
</feature>
<feature type="transmembrane region" description="Helical" evidence="7">
    <location>
        <begin position="98"/>
        <end position="120"/>
    </location>
</feature>
<comment type="caution">
    <text evidence="9">The sequence shown here is derived from an EMBL/GenBank/DDBJ whole genome shotgun (WGS) entry which is preliminary data.</text>
</comment>
<evidence type="ECO:0000313" key="9">
    <source>
        <dbReference type="EMBL" id="OQD85129.1"/>
    </source>
</evidence>
<dbReference type="PANTHER" id="PTHR33048">
    <property type="entry name" value="PTH11-LIKE INTEGRAL MEMBRANE PROTEIN (AFU_ORTHOLOGUE AFUA_5G11245)"/>
    <property type="match status" value="1"/>
</dbReference>
<evidence type="ECO:0000256" key="3">
    <source>
        <dbReference type="ARBA" id="ARBA00022989"/>
    </source>
</evidence>
<dbReference type="AlphaFoldDB" id="A0A1V6Q7D9"/>
<sequence length="360" mass="39523">MADSTSQTEHGYDHDNLRHVVITATCFAFILSTTAVGFRVISRGINGSGLFADDWLIIFALLFEYGLAVAGVVMLYNGLGTHIIYLSPEQIVTYLKTLFTGSILYTGCIACIKLSILMLYRRLFPVKSMKYAVNIVGMIVILWAACGILAGCFICIPTEKLWHPMMQGGCMNLSKFYYGLQIPNIATDAIILVMPMHIVWNLPISKAQKVGLSGIFVLGFLTLIFDIIRLVVLVQLSEKGSDVTYDQVPASVWTCIEPAVGIVAACLSNMRPLFKFIHTKVWTKLSSRYATTNSTSQSTMINTVTGHEKSGWARQTPSPDANQRFSPSPSGESVDSSDQSPSQSPRHLPEHTTAHTQSAV</sequence>
<organism evidence="9 10">
    <name type="scientific">Penicillium antarcticum</name>
    <dbReference type="NCBI Taxonomy" id="416450"/>
    <lineage>
        <taxon>Eukaryota</taxon>
        <taxon>Fungi</taxon>
        <taxon>Dikarya</taxon>
        <taxon>Ascomycota</taxon>
        <taxon>Pezizomycotina</taxon>
        <taxon>Eurotiomycetes</taxon>
        <taxon>Eurotiomycetidae</taxon>
        <taxon>Eurotiales</taxon>
        <taxon>Aspergillaceae</taxon>
        <taxon>Penicillium</taxon>
    </lineage>
</organism>
<feature type="domain" description="Rhodopsin" evidence="8">
    <location>
        <begin position="38"/>
        <end position="275"/>
    </location>
</feature>
<feature type="compositionally biased region" description="Low complexity" evidence="6">
    <location>
        <begin position="326"/>
        <end position="345"/>
    </location>
</feature>
<evidence type="ECO:0000256" key="6">
    <source>
        <dbReference type="SAM" id="MobiDB-lite"/>
    </source>
</evidence>
<keyword evidence="10" id="KW-1185">Reference proteome</keyword>
<feature type="compositionally biased region" description="Polar residues" evidence="6">
    <location>
        <begin position="313"/>
        <end position="325"/>
    </location>
</feature>
<keyword evidence="4 7" id="KW-0472">Membrane</keyword>
<comment type="subcellular location">
    <subcellularLocation>
        <location evidence="1">Membrane</location>
        <topology evidence="1">Multi-pass membrane protein</topology>
    </subcellularLocation>
</comment>
<keyword evidence="3 7" id="KW-1133">Transmembrane helix</keyword>
<dbReference type="InterPro" id="IPR049326">
    <property type="entry name" value="Rhodopsin_dom_fungi"/>
</dbReference>
<keyword evidence="2 7" id="KW-0812">Transmembrane</keyword>
<feature type="region of interest" description="Disordered" evidence="6">
    <location>
        <begin position="307"/>
        <end position="360"/>
    </location>
</feature>
<feature type="transmembrane region" description="Helical" evidence="7">
    <location>
        <begin position="132"/>
        <end position="156"/>
    </location>
</feature>
<evidence type="ECO:0000256" key="1">
    <source>
        <dbReference type="ARBA" id="ARBA00004141"/>
    </source>
</evidence>
<feature type="transmembrane region" description="Helical" evidence="7">
    <location>
        <begin position="176"/>
        <end position="200"/>
    </location>
</feature>
<accession>A0A1V6Q7D9</accession>
<evidence type="ECO:0000256" key="4">
    <source>
        <dbReference type="ARBA" id="ARBA00023136"/>
    </source>
</evidence>
<reference evidence="10" key="1">
    <citation type="journal article" date="2017" name="Nat. Microbiol.">
        <title>Global analysis of biosynthetic gene clusters reveals vast potential of secondary metabolite production in Penicillium species.</title>
        <authorList>
            <person name="Nielsen J.C."/>
            <person name="Grijseels S."/>
            <person name="Prigent S."/>
            <person name="Ji B."/>
            <person name="Dainat J."/>
            <person name="Nielsen K.F."/>
            <person name="Frisvad J.C."/>
            <person name="Workman M."/>
            <person name="Nielsen J."/>
        </authorList>
    </citation>
    <scope>NUCLEOTIDE SEQUENCE [LARGE SCALE GENOMIC DNA]</scope>
    <source>
        <strain evidence="10">IBT 31811</strain>
    </source>
</reference>
<dbReference type="InterPro" id="IPR052337">
    <property type="entry name" value="SAT4-like"/>
</dbReference>
<evidence type="ECO:0000313" key="10">
    <source>
        <dbReference type="Proteomes" id="UP000191672"/>
    </source>
</evidence>